<dbReference type="InterPro" id="IPR014978">
    <property type="entry name" value="Gln-Leu-Gln_QLQ"/>
</dbReference>
<evidence type="ECO:0000313" key="10">
    <source>
        <dbReference type="Proteomes" id="UP000006729"/>
    </source>
</evidence>
<dbReference type="ExpressionAtlas" id="A0A2K1Y7R0">
    <property type="expression patterns" value="differential"/>
</dbReference>
<feature type="compositionally biased region" description="Low complexity" evidence="6">
    <location>
        <begin position="469"/>
        <end position="478"/>
    </location>
</feature>
<dbReference type="PROSITE" id="PS51667">
    <property type="entry name" value="WRC"/>
    <property type="match status" value="1"/>
</dbReference>
<dbReference type="OMA" id="QAMIFKY"/>
<dbReference type="Gramene" id="Potri.012G022600.2.v4.1">
    <property type="protein sequence ID" value="Potri.012G022600.2.v4.1"/>
    <property type="gene ID" value="Potri.012G022600.v4.1"/>
</dbReference>
<dbReference type="InParanoid" id="A0A2K1Y7R0"/>
<comment type="function">
    <text evidence="5">Transcription activator.</text>
</comment>
<dbReference type="Pfam" id="PF08880">
    <property type="entry name" value="QLQ"/>
    <property type="match status" value="1"/>
</dbReference>
<evidence type="ECO:0000259" key="7">
    <source>
        <dbReference type="PROSITE" id="PS51666"/>
    </source>
</evidence>
<accession>A0A2K1Y7R0</accession>
<keyword evidence="10" id="KW-1185">Reference proteome</keyword>
<evidence type="ECO:0000256" key="2">
    <source>
        <dbReference type="ARBA" id="ARBA00008122"/>
    </source>
</evidence>
<gene>
    <name evidence="9" type="ORF">POPTR_012G022600</name>
</gene>
<dbReference type="InterPro" id="IPR031137">
    <property type="entry name" value="GRF"/>
</dbReference>
<dbReference type="PANTHER" id="PTHR31602:SF101">
    <property type="entry name" value="GROWTH-REGULATING FACTOR 7"/>
    <property type="match status" value="1"/>
</dbReference>
<feature type="short sequence motif" description="Bipartite nuclear localization signal" evidence="4">
    <location>
        <begin position="214"/>
        <end position="221"/>
    </location>
</feature>
<feature type="region of interest" description="Disordered" evidence="6">
    <location>
        <begin position="469"/>
        <end position="498"/>
    </location>
</feature>
<keyword evidence="3 4" id="KW-0539">Nucleus</keyword>
<feature type="domain" description="QLQ" evidence="7">
    <location>
        <begin position="133"/>
        <end position="168"/>
    </location>
</feature>
<feature type="short sequence motif" description="Bipartite nuclear localization signal" evidence="4">
    <location>
        <begin position="186"/>
        <end position="196"/>
    </location>
</feature>
<dbReference type="Proteomes" id="UP000006729">
    <property type="component" value="Chromosome 12"/>
</dbReference>
<dbReference type="GO" id="GO:0005524">
    <property type="term" value="F:ATP binding"/>
    <property type="evidence" value="ECO:0007669"/>
    <property type="project" value="UniProtKB-UniRule"/>
</dbReference>
<feature type="compositionally biased region" description="Polar residues" evidence="6">
    <location>
        <begin position="484"/>
        <end position="498"/>
    </location>
</feature>
<protein>
    <recommendedName>
        <fullName evidence="5">Growth-regulating factor</fullName>
    </recommendedName>
</protein>
<evidence type="ECO:0000256" key="6">
    <source>
        <dbReference type="SAM" id="MobiDB-lite"/>
    </source>
</evidence>
<dbReference type="GO" id="GO:0099402">
    <property type="term" value="P:plant organ development"/>
    <property type="evidence" value="ECO:0007669"/>
    <property type="project" value="UniProtKB-ARBA"/>
</dbReference>
<evidence type="ECO:0000256" key="1">
    <source>
        <dbReference type="ARBA" id="ARBA00004123"/>
    </source>
</evidence>
<keyword evidence="5" id="KW-0804">Transcription</keyword>
<dbReference type="EMBL" id="CM009301">
    <property type="protein sequence ID" value="PNT09064.1"/>
    <property type="molecule type" value="Genomic_DNA"/>
</dbReference>
<evidence type="ECO:0000313" key="9">
    <source>
        <dbReference type="EMBL" id="PNT09064.1"/>
    </source>
</evidence>
<dbReference type="SMART" id="SM00951">
    <property type="entry name" value="QLQ"/>
    <property type="match status" value="1"/>
</dbReference>
<comment type="domain">
    <text evidence="5">The QLQ domain and WRC domain may be involved in protein-protein interaction and DNA-binding, respectively.</text>
</comment>
<dbReference type="InterPro" id="IPR014977">
    <property type="entry name" value="WRC_dom"/>
</dbReference>
<evidence type="ECO:0000256" key="3">
    <source>
        <dbReference type="ARBA" id="ARBA00023242"/>
    </source>
</evidence>
<feature type="domain" description="WRC" evidence="8">
    <location>
        <begin position="181"/>
        <end position="225"/>
    </location>
</feature>
<evidence type="ECO:0000259" key="8">
    <source>
        <dbReference type="PROSITE" id="PS51667"/>
    </source>
</evidence>
<proteinExistence type="inferred from homology"/>
<dbReference type="STRING" id="3694.A0A2K1Y7R0"/>
<sequence>MMTTDDGLNVSNKVAKEINTTSSISNVDFGVKLHQPIDHHQSFPSSTPMMVPHVNHHRPMFDNGPTSSCDRNKSLMNYISDRIYRVAAGGATSGGAVGVRNLQPFDISETSISTAASAFRSPGGNMAASLGFPFTNTQWKELERQAMIYNYITASVPVPPQFLIPTPMGNGLNVRFSNGADLEPGRCRRTDGKKWRCSRDVAPDQKYCERHMHRGRPRSRKHVELNASNNNNKKNRHNPAICPEAPVTVAISKPTINNSNSGSASHDQFFGPMPQPYIQTPVFVNKTSEKTSTYDVNGAYGSTFKEPRSLDWMLKGEAGPIAKNDQQWPHLVHKEIELATEGSFNSASVLKQHYQGESLNLNSFGNFNAREDQQSNQYSLFLDEAPRSFIDAWSNDAISRNTSSVSSDGKLHLSPLSLSMGSNRSTDDEMGQIQMGLGLIKSDRNEECGNTSSAPGGPLAEVLQLRTSNTTGTNQSSSMMENGDSISPPATTVSSPSGVLQKTLASFSDSSGNSSPTLASSRTKPEIAMLWLNQG</sequence>
<evidence type="ECO:0000256" key="5">
    <source>
        <dbReference type="RuleBase" id="RU367127"/>
    </source>
</evidence>
<reference evidence="9 10" key="1">
    <citation type="journal article" date="2006" name="Science">
        <title>The genome of black cottonwood, Populus trichocarpa (Torr. &amp; Gray).</title>
        <authorList>
            <person name="Tuskan G.A."/>
            <person name="Difazio S."/>
            <person name="Jansson S."/>
            <person name="Bohlmann J."/>
            <person name="Grigoriev I."/>
            <person name="Hellsten U."/>
            <person name="Putnam N."/>
            <person name="Ralph S."/>
            <person name="Rombauts S."/>
            <person name="Salamov A."/>
            <person name="Schein J."/>
            <person name="Sterck L."/>
            <person name="Aerts A."/>
            <person name="Bhalerao R.R."/>
            <person name="Bhalerao R.P."/>
            <person name="Blaudez D."/>
            <person name="Boerjan W."/>
            <person name="Brun A."/>
            <person name="Brunner A."/>
            <person name="Busov V."/>
            <person name="Campbell M."/>
            <person name="Carlson J."/>
            <person name="Chalot M."/>
            <person name="Chapman J."/>
            <person name="Chen G.L."/>
            <person name="Cooper D."/>
            <person name="Coutinho P.M."/>
            <person name="Couturier J."/>
            <person name="Covert S."/>
            <person name="Cronk Q."/>
            <person name="Cunningham R."/>
            <person name="Davis J."/>
            <person name="Degroeve S."/>
            <person name="Dejardin A."/>
            <person name="Depamphilis C."/>
            <person name="Detter J."/>
            <person name="Dirks B."/>
            <person name="Dubchak I."/>
            <person name="Duplessis S."/>
            <person name="Ehlting J."/>
            <person name="Ellis B."/>
            <person name="Gendler K."/>
            <person name="Goodstein D."/>
            <person name="Gribskov M."/>
            <person name="Grimwood J."/>
            <person name="Groover A."/>
            <person name="Gunter L."/>
            <person name="Hamberger B."/>
            <person name="Heinze B."/>
            <person name="Helariutta Y."/>
            <person name="Henrissat B."/>
            <person name="Holligan D."/>
            <person name="Holt R."/>
            <person name="Huang W."/>
            <person name="Islam-Faridi N."/>
            <person name="Jones S."/>
            <person name="Jones-Rhoades M."/>
            <person name="Jorgensen R."/>
            <person name="Joshi C."/>
            <person name="Kangasjarvi J."/>
            <person name="Karlsson J."/>
            <person name="Kelleher C."/>
            <person name="Kirkpatrick R."/>
            <person name="Kirst M."/>
            <person name="Kohler A."/>
            <person name="Kalluri U."/>
            <person name="Larimer F."/>
            <person name="Leebens-Mack J."/>
            <person name="Leple J.C."/>
            <person name="Locascio P."/>
            <person name="Lou Y."/>
            <person name="Lucas S."/>
            <person name="Martin F."/>
            <person name="Montanini B."/>
            <person name="Napoli C."/>
            <person name="Nelson D.R."/>
            <person name="Nelson C."/>
            <person name="Nieminen K."/>
            <person name="Nilsson O."/>
            <person name="Pereda V."/>
            <person name="Peter G."/>
            <person name="Philippe R."/>
            <person name="Pilate G."/>
            <person name="Poliakov A."/>
            <person name="Razumovskaya J."/>
            <person name="Richardson P."/>
            <person name="Rinaldi C."/>
            <person name="Ritland K."/>
            <person name="Rouze P."/>
            <person name="Ryaboy D."/>
            <person name="Schmutz J."/>
            <person name="Schrader J."/>
            <person name="Segerman B."/>
            <person name="Shin H."/>
            <person name="Siddiqui A."/>
            <person name="Sterky F."/>
            <person name="Terry A."/>
            <person name="Tsai C.J."/>
            <person name="Uberbacher E."/>
            <person name="Unneberg P."/>
            <person name="Vahala J."/>
            <person name="Wall K."/>
            <person name="Wessler S."/>
            <person name="Yang G."/>
            <person name="Yin T."/>
            <person name="Douglas C."/>
            <person name="Marra M."/>
            <person name="Sandberg G."/>
            <person name="Van de Peer Y."/>
            <person name="Rokhsar D."/>
        </authorList>
    </citation>
    <scope>NUCLEOTIDE SEQUENCE [LARGE SCALE GENOMIC DNA]</scope>
    <source>
        <strain evidence="10">cv. Nisqually</strain>
    </source>
</reference>
<dbReference type="PROSITE" id="PS51666">
    <property type="entry name" value="QLQ"/>
    <property type="match status" value="1"/>
</dbReference>
<evidence type="ECO:0000256" key="4">
    <source>
        <dbReference type="PROSITE-ProRule" id="PRU01002"/>
    </source>
</evidence>
<dbReference type="Pfam" id="PF08879">
    <property type="entry name" value="WRC"/>
    <property type="match status" value="1"/>
</dbReference>
<name>A0A2K1Y7R0_POPTR</name>
<organism evidence="9 10">
    <name type="scientific">Populus trichocarpa</name>
    <name type="common">Western balsam poplar</name>
    <name type="synonym">Populus balsamifera subsp. trichocarpa</name>
    <dbReference type="NCBI Taxonomy" id="3694"/>
    <lineage>
        <taxon>Eukaryota</taxon>
        <taxon>Viridiplantae</taxon>
        <taxon>Streptophyta</taxon>
        <taxon>Embryophyta</taxon>
        <taxon>Tracheophyta</taxon>
        <taxon>Spermatophyta</taxon>
        <taxon>Magnoliopsida</taxon>
        <taxon>eudicotyledons</taxon>
        <taxon>Gunneridae</taxon>
        <taxon>Pentapetalae</taxon>
        <taxon>rosids</taxon>
        <taxon>fabids</taxon>
        <taxon>Malpighiales</taxon>
        <taxon>Salicaceae</taxon>
        <taxon>Saliceae</taxon>
        <taxon>Populus</taxon>
    </lineage>
</organism>
<dbReference type="OrthoDB" id="1937002at2759"/>
<keyword evidence="5" id="KW-0805">Transcription regulation</keyword>
<dbReference type="GO" id="GO:0005634">
    <property type="term" value="C:nucleus"/>
    <property type="evidence" value="ECO:0007669"/>
    <property type="project" value="UniProtKB-SubCell"/>
</dbReference>
<dbReference type="GO" id="GO:0006355">
    <property type="term" value="P:regulation of DNA-templated transcription"/>
    <property type="evidence" value="ECO:0007669"/>
    <property type="project" value="InterPro"/>
</dbReference>
<keyword evidence="5" id="KW-0010">Activator</keyword>
<comment type="subcellular location">
    <subcellularLocation>
        <location evidence="1 4 5">Nucleus</location>
    </subcellularLocation>
</comment>
<comment type="similarity">
    <text evidence="2 5">Belongs to the GRF family.</text>
</comment>
<dbReference type="AlphaFoldDB" id="A0A2K1Y7R0"/>
<dbReference type="GO" id="GO:0006351">
    <property type="term" value="P:DNA-templated transcription"/>
    <property type="evidence" value="ECO:0007669"/>
    <property type="project" value="UniProtKB-UniRule"/>
</dbReference>
<dbReference type="PANTHER" id="PTHR31602">
    <property type="entry name" value="GROWTH-REGULATING FACTOR 5"/>
    <property type="match status" value="1"/>
</dbReference>